<dbReference type="InterPro" id="IPR011227">
    <property type="entry name" value="UCP029730"/>
</dbReference>
<dbReference type="SUPFAM" id="SSF53187">
    <property type="entry name" value="Zn-dependent exopeptidases"/>
    <property type="match status" value="1"/>
</dbReference>
<dbReference type="Gene3D" id="3.40.630.40">
    <property type="entry name" value="Zn-dependent exopeptidases"/>
    <property type="match status" value="1"/>
</dbReference>
<evidence type="ECO:0000313" key="1">
    <source>
        <dbReference type="EMBL" id="MFC3615105.1"/>
    </source>
</evidence>
<comment type="caution">
    <text evidence="1">The sequence shown here is derived from an EMBL/GenBank/DDBJ whole genome shotgun (WGS) entry which is preliminary data.</text>
</comment>
<protein>
    <submittedName>
        <fullName evidence="1">N-formylglutamate amidohydrolase</fullName>
    </submittedName>
</protein>
<accession>A0ABV7TIH8</accession>
<dbReference type="Proteomes" id="UP001595629">
    <property type="component" value="Unassembled WGS sequence"/>
</dbReference>
<evidence type="ECO:0000313" key="2">
    <source>
        <dbReference type="Proteomes" id="UP001595629"/>
    </source>
</evidence>
<sequence length="263" mass="28270">MSMEPESFLLGPTEGPAARVLNAGGRARAVLICEHASRFIPAKLDGLGLSQTAARSHAAWDIGAFELAVELCGALDAPLVYSRASRLVYDCNRPPEAPDAIPVKSEVFAVPGNVRLTEADRDLREAAVYLPFRELLSDTLNARLAAPLVITIHSFTPVYLGQAREVELGILHDTDDRAARALLSAAEGSGLHCALNEPYSAADGVTHTLREHAIPRGLPNVMVEIRNDLLADAQGVNRMAGLLTPMLLRIMRDLVPDDDADGR</sequence>
<dbReference type="EMBL" id="JBHRXI010000016">
    <property type="protein sequence ID" value="MFC3615105.1"/>
    <property type="molecule type" value="Genomic_DNA"/>
</dbReference>
<keyword evidence="2" id="KW-1185">Reference proteome</keyword>
<dbReference type="InterPro" id="IPR007709">
    <property type="entry name" value="N-FG_amidohydro"/>
</dbReference>
<dbReference type="Pfam" id="PF05013">
    <property type="entry name" value="FGase"/>
    <property type="match status" value="1"/>
</dbReference>
<gene>
    <name evidence="1" type="ORF">ACFORG_15165</name>
</gene>
<proteinExistence type="predicted"/>
<name>A0ABV7TIH8_9RHOB</name>
<dbReference type="PIRSF" id="PIRSF029730">
    <property type="entry name" value="UCP029730"/>
    <property type="match status" value="1"/>
</dbReference>
<reference evidence="2" key="1">
    <citation type="journal article" date="2019" name="Int. J. Syst. Evol. Microbiol.">
        <title>The Global Catalogue of Microorganisms (GCM) 10K type strain sequencing project: providing services to taxonomists for standard genome sequencing and annotation.</title>
        <authorList>
            <consortium name="The Broad Institute Genomics Platform"/>
            <consortium name="The Broad Institute Genome Sequencing Center for Infectious Disease"/>
            <person name="Wu L."/>
            <person name="Ma J."/>
        </authorList>
    </citation>
    <scope>NUCLEOTIDE SEQUENCE [LARGE SCALE GENOMIC DNA]</scope>
    <source>
        <strain evidence="2">KCTC 42911</strain>
    </source>
</reference>
<organism evidence="1 2">
    <name type="scientific">Lutimaribacter marinistellae</name>
    <dbReference type="NCBI Taxonomy" id="1820329"/>
    <lineage>
        <taxon>Bacteria</taxon>
        <taxon>Pseudomonadati</taxon>
        <taxon>Pseudomonadota</taxon>
        <taxon>Alphaproteobacteria</taxon>
        <taxon>Rhodobacterales</taxon>
        <taxon>Roseobacteraceae</taxon>
        <taxon>Lutimaribacter</taxon>
    </lineage>
</organism>